<dbReference type="EMBL" id="CSBK01000752">
    <property type="protein sequence ID" value="COX86332.1"/>
    <property type="molecule type" value="Genomic_DNA"/>
</dbReference>
<dbReference type="AlphaFoldDB" id="A0A916LAP5"/>
<evidence type="ECO:0000313" key="2">
    <source>
        <dbReference type="Proteomes" id="UP000039021"/>
    </source>
</evidence>
<sequence>MCLTLILMSPKPCSSKSEASHSADSTSASGVALPYFSMNRLSSEPALTPIRIGIPAAPAALATSPTRPSNSLMLPGLTRTAAHPASMAANM</sequence>
<reference evidence="2" key="1">
    <citation type="submission" date="2015-03" db="EMBL/GenBank/DDBJ databases">
        <authorList>
            <consortium name="Pathogen Informatics"/>
        </authorList>
    </citation>
    <scope>NUCLEOTIDE SEQUENCE [LARGE SCALE GENOMIC DNA]</scope>
    <source>
        <strain evidence="2">N09902308</strain>
    </source>
</reference>
<evidence type="ECO:0000313" key="1">
    <source>
        <dbReference type="EMBL" id="COX86332.1"/>
    </source>
</evidence>
<name>A0A916LAP5_MYCTX</name>
<gene>
    <name evidence="1" type="ORF">ERS007739_01815</name>
</gene>
<dbReference type="Proteomes" id="UP000039021">
    <property type="component" value="Unassembled WGS sequence"/>
</dbReference>
<proteinExistence type="predicted"/>
<comment type="caution">
    <text evidence="1">The sequence shown here is derived from an EMBL/GenBank/DDBJ whole genome shotgun (WGS) entry which is preliminary data.</text>
</comment>
<protein>
    <submittedName>
        <fullName evidence="1">Uncharacterized protein</fullName>
    </submittedName>
</protein>
<organism evidence="1 2">
    <name type="scientific">Mycobacterium tuberculosis</name>
    <dbReference type="NCBI Taxonomy" id="1773"/>
    <lineage>
        <taxon>Bacteria</taxon>
        <taxon>Bacillati</taxon>
        <taxon>Actinomycetota</taxon>
        <taxon>Actinomycetes</taxon>
        <taxon>Mycobacteriales</taxon>
        <taxon>Mycobacteriaceae</taxon>
        <taxon>Mycobacterium</taxon>
        <taxon>Mycobacterium tuberculosis complex</taxon>
    </lineage>
</organism>
<accession>A0A916LAP5</accession>